<gene>
    <name evidence="1" type="ORF">CYMTET_7186</name>
</gene>
<protein>
    <submittedName>
        <fullName evidence="1">Uncharacterized protein</fullName>
    </submittedName>
</protein>
<name>A0AAE0GVN4_9CHLO</name>
<keyword evidence="2" id="KW-1185">Reference proteome</keyword>
<evidence type="ECO:0000313" key="1">
    <source>
        <dbReference type="EMBL" id="KAK3285194.1"/>
    </source>
</evidence>
<reference evidence="1 2" key="1">
    <citation type="journal article" date="2015" name="Genome Biol. Evol.">
        <title>Comparative Genomics of a Bacterivorous Green Alga Reveals Evolutionary Causalities and Consequences of Phago-Mixotrophic Mode of Nutrition.</title>
        <authorList>
            <person name="Burns J.A."/>
            <person name="Paasch A."/>
            <person name="Narechania A."/>
            <person name="Kim E."/>
        </authorList>
    </citation>
    <scope>NUCLEOTIDE SEQUENCE [LARGE SCALE GENOMIC DNA]</scope>
    <source>
        <strain evidence="1 2">PLY_AMNH</strain>
    </source>
</reference>
<organism evidence="1 2">
    <name type="scientific">Cymbomonas tetramitiformis</name>
    <dbReference type="NCBI Taxonomy" id="36881"/>
    <lineage>
        <taxon>Eukaryota</taxon>
        <taxon>Viridiplantae</taxon>
        <taxon>Chlorophyta</taxon>
        <taxon>Pyramimonadophyceae</taxon>
        <taxon>Pyramimonadales</taxon>
        <taxon>Pyramimonadaceae</taxon>
        <taxon>Cymbomonas</taxon>
    </lineage>
</organism>
<dbReference type="EMBL" id="LGRX02001933">
    <property type="protein sequence ID" value="KAK3285194.1"/>
    <property type="molecule type" value="Genomic_DNA"/>
</dbReference>
<sequence length="103" mass="10197">MLATATDAAAVGREDGLLVGVQEGAAVGDEIKGEVNEEAVVDMEVVEGRRNAGGGEGGVVVEGSGVGVVEGLGVAVVEAMVEGGSEEVAEMEGVMVGEEPQEQ</sequence>
<accession>A0AAE0GVN4</accession>
<dbReference type="AlphaFoldDB" id="A0AAE0GVN4"/>
<proteinExistence type="predicted"/>
<comment type="caution">
    <text evidence="1">The sequence shown here is derived from an EMBL/GenBank/DDBJ whole genome shotgun (WGS) entry which is preliminary data.</text>
</comment>
<dbReference type="Proteomes" id="UP001190700">
    <property type="component" value="Unassembled WGS sequence"/>
</dbReference>
<evidence type="ECO:0000313" key="2">
    <source>
        <dbReference type="Proteomes" id="UP001190700"/>
    </source>
</evidence>